<evidence type="ECO:0000313" key="2">
    <source>
        <dbReference type="Proteomes" id="UP001300502"/>
    </source>
</evidence>
<comment type="caution">
    <text evidence="1">The sequence shown here is derived from an EMBL/GenBank/DDBJ whole genome shotgun (WGS) entry which is preliminary data.</text>
</comment>
<dbReference type="AlphaFoldDB" id="A0AAV9INP6"/>
<organism evidence="1 2">
    <name type="scientific">Galdieria yellowstonensis</name>
    <dbReference type="NCBI Taxonomy" id="3028027"/>
    <lineage>
        <taxon>Eukaryota</taxon>
        <taxon>Rhodophyta</taxon>
        <taxon>Bangiophyceae</taxon>
        <taxon>Galdieriales</taxon>
        <taxon>Galdieriaceae</taxon>
        <taxon>Galdieria</taxon>
    </lineage>
</organism>
<dbReference type="EMBL" id="JANCYU010000069">
    <property type="protein sequence ID" value="KAK4528741.1"/>
    <property type="molecule type" value="Genomic_DNA"/>
</dbReference>
<dbReference type="Proteomes" id="UP001300502">
    <property type="component" value="Unassembled WGS sequence"/>
</dbReference>
<reference evidence="1 2" key="1">
    <citation type="submission" date="2022-07" db="EMBL/GenBank/DDBJ databases">
        <title>Genome-wide signatures of adaptation to extreme environments.</title>
        <authorList>
            <person name="Cho C.H."/>
            <person name="Yoon H.S."/>
        </authorList>
    </citation>
    <scope>NUCLEOTIDE SEQUENCE [LARGE SCALE GENOMIC DNA]</scope>
    <source>
        <strain evidence="1 2">108.79 E11</strain>
    </source>
</reference>
<name>A0AAV9INP6_9RHOD</name>
<evidence type="ECO:0000313" key="1">
    <source>
        <dbReference type="EMBL" id="KAK4528741.1"/>
    </source>
</evidence>
<sequence>MDAASTKEERTCGIHIKWEQVFDPGTMKIDGKFANVWLEGLPNLFAECSRIEVSELLGERVKVGNEEFFTWAESLRAASSILYPKNFAEDFPLKRSGNEISRVFLRRDLIELWNGLVDSQNTRKLNVLSAPSGLGKSIYLYLIAVFARHFGIPVQYIGNAGDLPGPFFNGKFTAESIAAMLLFMNLMILDELGTFYPGGSDYEHLRGLPMKLVIFYAQQKGDLVLCSELRRKFLTMKPRNFLIVDENDALWEKLGNDPNTWSPFFEFYARPVWTSTRYCKFVIAGSQHHEFESKLPSGYEFSIQYVEPLSLEEFAIWENLRDYPNLKEKRNEVIDLTGLVPRMIGLLVKEANSSDEDFEELARNFKVVRRQILLKCSINCFLAVRPRESQFDRSLQFYNRVARDILCDTLSELYFTSNRLTELSHKLKKAIRKGAGGDEYFEELFLGLCFNSRPDIQTYSRVSSRTIYFQSNVLYRFDGKCFDRRLSSIKMSCWIKFIRNYLGFDYAYVDMTDGRWMLCLMQVSVSSFPVHNTGSARLELLFEKSGETVPLASLLKSFFDEAFEVSPVVDTEGNTINFTVTDSRGISCRERICVLYVTPLTRSEAQVDSAPEFVEFLTLDNFPDGLKYFTARRRRSVKRKESEET</sequence>
<keyword evidence="2" id="KW-1185">Reference proteome</keyword>
<evidence type="ECO:0008006" key="3">
    <source>
        <dbReference type="Google" id="ProtNLM"/>
    </source>
</evidence>
<gene>
    <name evidence="1" type="ORF">GAYE_SCF64G6687</name>
</gene>
<proteinExistence type="predicted"/>
<protein>
    <recommendedName>
        <fullName evidence="3">AAA+ ATPase domain-containing protein</fullName>
    </recommendedName>
</protein>
<accession>A0AAV9INP6</accession>